<evidence type="ECO:0000256" key="3">
    <source>
        <dbReference type="ARBA" id="ARBA00022806"/>
    </source>
</evidence>
<feature type="region of interest" description="Disordered" evidence="5">
    <location>
        <begin position="209"/>
        <end position="281"/>
    </location>
</feature>
<evidence type="ECO:0000256" key="5">
    <source>
        <dbReference type="SAM" id="MobiDB-lite"/>
    </source>
</evidence>
<feature type="compositionally biased region" description="Basic and acidic residues" evidence="5">
    <location>
        <begin position="222"/>
        <end position="249"/>
    </location>
</feature>
<dbReference type="InterPro" id="IPR027417">
    <property type="entry name" value="P-loop_NTPase"/>
</dbReference>
<dbReference type="GO" id="GO:0005524">
    <property type="term" value="F:ATP binding"/>
    <property type="evidence" value="ECO:0007669"/>
    <property type="project" value="UniProtKB-KW"/>
</dbReference>
<evidence type="ECO:0000259" key="6">
    <source>
        <dbReference type="PROSITE" id="PS51194"/>
    </source>
</evidence>
<dbReference type="Pfam" id="PF00271">
    <property type="entry name" value="Helicase_C"/>
    <property type="match status" value="1"/>
</dbReference>
<evidence type="ECO:0000256" key="2">
    <source>
        <dbReference type="ARBA" id="ARBA00022801"/>
    </source>
</evidence>
<feature type="domain" description="Helicase C-terminal" evidence="6">
    <location>
        <begin position="1"/>
        <end position="139"/>
    </location>
</feature>
<dbReference type="GO" id="GO:0005829">
    <property type="term" value="C:cytosol"/>
    <property type="evidence" value="ECO:0007669"/>
    <property type="project" value="TreeGrafter"/>
</dbReference>
<proteinExistence type="predicted"/>
<feature type="region of interest" description="Disordered" evidence="5">
    <location>
        <begin position="147"/>
        <end position="183"/>
    </location>
</feature>
<dbReference type="PROSITE" id="PS51194">
    <property type="entry name" value="HELICASE_CTER"/>
    <property type="match status" value="1"/>
</dbReference>
<dbReference type="AlphaFoldDB" id="A0A7S0YTN6"/>
<feature type="region of interest" description="Disordered" evidence="5">
    <location>
        <begin position="1"/>
        <end position="23"/>
    </location>
</feature>
<dbReference type="PANTHER" id="PTHR47959">
    <property type="entry name" value="ATP-DEPENDENT RNA HELICASE RHLE-RELATED"/>
    <property type="match status" value="1"/>
</dbReference>
<dbReference type="Gene3D" id="3.40.50.300">
    <property type="entry name" value="P-loop containing nucleotide triphosphate hydrolases"/>
    <property type="match status" value="1"/>
</dbReference>
<evidence type="ECO:0000256" key="4">
    <source>
        <dbReference type="ARBA" id="ARBA00022840"/>
    </source>
</evidence>
<dbReference type="CDD" id="cd18787">
    <property type="entry name" value="SF2_C_DEAD"/>
    <property type="match status" value="1"/>
</dbReference>
<keyword evidence="2" id="KW-0378">Hydrolase</keyword>
<dbReference type="GO" id="GO:0003724">
    <property type="term" value="F:RNA helicase activity"/>
    <property type="evidence" value="ECO:0007669"/>
    <property type="project" value="TreeGrafter"/>
</dbReference>
<sequence length="322" mass="35799">MHSANTELEKAIKQKKSRKEAEDDAAEKLGLHLTPLWELRRQLRTQFEKEFAPPVMVATDIAARGLDFDCKVDLVINYDFPYNSIDYLHRTGRTARAGQSGKIVSLISKYDTNLATQIQDAIKRDLPFDTIGSDHYLLERRERERLMEASQKTKAGAGEEGRGKGESENKGVDERNSNKAGGDQRELISADMGAAAAAAAVPLMGARKVAGDRSRGGAVASKRSETANKREKDVANDRSADAEYNDDNRGQVQNRKATEPKTRGRAKAENDKMNRKNWDRKMWAPMTAAIEAAAAMVKEKPQPYSRRERFSEAGKEDNGGSR</sequence>
<organism evidence="7">
    <name type="scientific">Polytomella parva</name>
    <dbReference type="NCBI Taxonomy" id="51329"/>
    <lineage>
        <taxon>Eukaryota</taxon>
        <taxon>Viridiplantae</taxon>
        <taxon>Chlorophyta</taxon>
        <taxon>core chlorophytes</taxon>
        <taxon>Chlorophyceae</taxon>
        <taxon>CS clade</taxon>
        <taxon>Chlamydomonadales</taxon>
        <taxon>Chlamydomonadaceae</taxon>
        <taxon>Polytomella</taxon>
    </lineage>
</organism>
<dbReference type="EMBL" id="HBFM01033609">
    <property type="protein sequence ID" value="CAD8792622.1"/>
    <property type="molecule type" value="Transcribed_RNA"/>
</dbReference>
<evidence type="ECO:0000256" key="1">
    <source>
        <dbReference type="ARBA" id="ARBA00022741"/>
    </source>
</evidence>
<protein>
    <recommendedName>
        <fullName evidence="6">Helicase C-terminal domain-containing protein</fullName>
    </recommendedName>
</protein>
<dbReference type="GO" id="GO:0016787">
    <property type="term" value="F:hydrolase activity"/>
    <property type="evidence" value="ECO:0007669"/>
    <property type="project" value="UniProtKB-KW"/>
</dbReference>
<dbReference type="InterPro" id="IPR050079">
    <property type="entry name" value="DEAD_box_RNA_helicase"/>
</dbReference>
<keyword evidence="3" id="KW-0347">Helicase</keyword>
<feature type="compositionally biased region" description="Basic and acidic residues" evidence="5">
    <location>
        <begin position="256"/>
        <end position="281"/>
    </location>
</feature>
<keyword evidence="4" id="KW-0067">ATP-binding</keyword>
<reference evidence="7" key="1">
    <citation type="submission" date="2021-01" db="EMBL/GenBank/DDBJ databases">
        <authorList>
            <person name="Corre E."/>
            <person name="Pelletier E."/>
            <person name="Niang G."/>
            <person name="Scheremetjew M."/>
            <person name="Finn R."/>
            <person name="Kale V."/>
            <person name="Holt S."/>
            <person name="Cochrane G."/>
            <person name="Meng A."/>
            <person name="Brown T."/>
            <person name="Cohen L."/>
        </authorList>
    </citation>
    <scope>NUCLEOTIDE SEQUENCE</scope>
    <source>
        <strain evidence="7">SAG 63-3</strain>
    </source>
</reference>
<feature type="compositionally biased region" description="Basic and acidic residues" evidence="5">
    <location>
        <begin position="157"/>
        <end position="183"/>
    </location>
</feature>
<dbReference type="InterPro" id="IPR001650">
    <property type="entry name" value="Helicase_C-like"/>
</dbReference>
<dbReference type="SMART" id="SM00490">
    <property type="entry name" value="HELICc"/>
    <property type="match status" value="1"/>
</dbReference>
<keyword evidence="1" id="KW-0547">Nucleotide-binding</keyword>
<name>A0A7S0YTN6_9CHLO</name>
<feature type="region of interest" description="Disordered" evidence="5">
    <location>
        <begin position="297"/>
        <end position="322"/>
    </location>
</feature>
<dbReference type="SUPFAM" id="SSF52540">
    <property type="entry name" value="P-loop containing nucleoside triphosphate hydrolases"/>
    <property type="match status" value="1"/>
</dbReference>
<evidence type="ECO:0000313" key="7">
    <source>
        <dbReference type="EMBL" id="CAD8792622.1"/>
    </source>
</evidence>
<gene>
    <name evidence="7" type="ORF">PPAR00522_LOCUS21929</name>
</gene>
<accession>A0A7S0YTN6</accession>
<dbReference type="PANTHER" id="PTHR47959:SF1">
    <property type="entry name" value="ATP-DEPENDENT RNA HELICASE DBPA"/>
    <property type="match status" value="1"/>
</dbReference>